<dbReference type="InterPro" id="IPR036396">
    <property type="entry name" value="Cyt_P450_sf"/>
</dbReference>
<dbReference type="GO" id="GO:0005506">
    <property type="term" value="F:iron ion binding"/>
    <property type="evidence" value="ECO:0007669"/>
    <property type="project" value="InterPro"/>
</dbReference>
<evidence type="ECO:0000256" key="1">
    <source>
        <dbReference type="ARBA" id="ARBA00001971"/>
    </source>
</evidence>
<dbReference type="PANTHER" id="PTHR24305">
    <property type="entry name" value="CYTOCHROME P450"/>
    <property type="match status" value="1"/>
</dbReference>
<dbReference type="GO" id="GO:0016705">
    <property type="term" value="F:oxidoreductase activity, acting on paired donors, with incorporation or reduction of molecular oxygen"/>
    <property type="evidence" value="ECO:0007669"/>
    <property type="project" value="InterPro"/>
</dbReference>
<name>A0A2G5HIJ8_CERBT</name>
<dbReference type="OrthoDB" id="10029320at2759"/>
<evidence type="ECO:0000313" key="9">
    <source>
        <dbReference type="EMBL" id="PIA92023.1"/>
    </source>
</evidence>
<dbReference type="Proteomes" id="UP000230605">
    <property type="component" value="Chromosome 7"/>
</dbReference>
<evidence type="ECO:0000256" key="3">
    <source>
        <dbReference type="ARBA" id="ARBA00022617"/>
    </source>
</evidence>
<evidence type="ECO:0000313" key="12">
    <source>
        <dbReference type="Proteomes" id="UP001302367"/>
    </source>
</evidence>
<evidence type="ECO:0000256" key="8">
    <source>
        <dbReference type="PIRSR" id="PIRSR602401-1"/>
    </source>
</evidence>
<dbReference type="Pfam" id="PF00067">
    <property type="entry name" value="p450"/>
    <property type="match status" value="1"/>
</dbReference>
<dbReference type="EMBL" id="CP134190">
    <property type="protein sequence ID" value="WPB05978.1"/>
    <property type="molecule type" value="Genomic_DNA"/>
</dbReference>
<keyword evidence="6 8" id="KW-0408">Iron</keyword>
<protein>
    <submittedName>
        <fullName evidence="9">Putative sterigmatocystin biosynthesis P450 monooxygenase stcS</fullName>
    </submittedName>
</protein>
<dbReference type="PRINTS" id="PR00463">
    <property type="entry name" value="EP450I"/>
</dbReference>
<feature type="binding site" description="axial binding residue" evidence="8">
    <location>
        <position position="480"/>
    </location>
    <ligand>
        <name>heme</name>
        <dbReference type="ChEBI" id="CHEBI:30413"/>
    </ligand>
    <ligandPart>
        <name>Fe</name>
        <dbReference type="ChEBI" id="CHEBI:18248"/>
    </ligandPart>
</feature>
<evidence type="ECO:0000256" key="4">
    <source>
        <dbReference type="ARBA" id="ARBA00022723"/>
    </source>
</evidence>
<keyword evidence="4 8" id="KW-0479">Metal-binding</keyword>
<evidence type="ECO:0000313" key="11">
    <source>
        <dbReference type="Proteomes" id="UP000230605"/>
    </source>
</evidence>
<dbReference type="InterPro" id="IPR001128">
    <property type="entry name" value="Cyt_P450"/>
</dbReference>
<sequence>MLEILKSKVVQGALLIFLASYVVRFLVKGYRIRKRRFQFPGAPASWIFGDLKTVGEIASQLPNRVHPHTYAHFIRKKHNLGNWFALDFWPVSDPMITVMDPAISQQFSTEYNTPKHSSLPDFLEHLVGKDDMVSANGALWKKWRSMFNPGFSTQHLITLAPGIVDDALIYVDKLTEHAKKNEVFRLEEETTRLTVDVIGKVVLDVRFNMQRGNNECIDALREQINLLPNETFNPFAMWRPYGIYRRWRNNRVMHRYIGKVLDERFATKETPAKEKKARKRTIIDLALDSYLTGEEDLENEDPNAVATSNDHPIMDAAFREGAITQIRIFLFAGHDTTSSTICYVFHLLRKNPRVLERIRREHEDILGPAHQTASKIQSDPNILHKLEYTLCVIKETLRLFPAASAPRMGEKGLFLTDPRTGEKFSTEGWMIWLVHHGLGHNENIWGPDVDEFKPERFLPSNSHNIPEGSFRAFEMGYRNCLGQNLALLEARIILAMTCRTFEFDVCLDKEGLETVGKDGTFYARDESFRKGKVHDVGGEELYQVLIGAAKPREGMPCRARRVDWKP</sequence>
<evidence type="ECO:0000256" key="7">
    <source>
        <dbReference type="ARBA" id="ARBA00023033"/>
    </source>
</evidence>
<comment type="pathway">
    <text evidence="2">Secondary metabolite biosynthesis.</text>
</comment>
<evidence type="ECO:0000313" key="10">
    <source>
        <dbReference type="EMBL" id="WPB05978.1"/>
    </source>
</evidence>
<gene>
    <name evidence="9" type="ORF">CB0940_09682</name>
    <name evidence="10" type="ORF">RHO25_010633</name>
</gene>
<dbReference type="SUPFAM" id="SSF48264">
    <property type="entry name" value="Cytochrome P450"/>
    <property type="match status" value="1"/>
</dbReference>
<dbReference type="AlphaFoldDB" id="A0A2G5HIJ8"/>
<keyword evidence="3 8" id="KW-0349">Heme</keyword>
<proteinExistence type="predicted"/>
<dbReference type="EMBL" id="LKMD01000106">
    <property type="protein sequence ID" value="PIA92023.1"/>
    <property type="molecule type" value="Genomic_DNA"/>
</dbReference>
<comment type="cofactor">
    <cofactor evidence="1 8">
        <name>heme</name>
        <dbReference type="ChEBI" id="CHEBI:30413"/>
    </cofactor>
</comment>
<keyword evidence="7 9" id="KW-0503">Monooxygenase</keyword>
<accession>A0A2G5HIJ8</accession>
<organism evidence="9 11">
    <name type="scientific">Cercospora beticola</name>
    <name type="common">Sugarbeet leaf spot fungus</name>
    <dbReference type="NCBI Taxonomy" id="122368"/>
    <lineage>
        <taxon>Eukaryota</taxon>
        <taxon>Fungi</taxon>
        <taxon>Dikarya</taxon>
        <taxon>Ascomycota</taxon>
        <taxon>Pezizomycotina</taxon>
        <taxon>Dothideomycetes</taxon>
        <taxon>Dothideomycetidae</taxon>
        <taxon>Mycosphaerellales</taxon>
        <taxon>Mycosphaerellaceae</taxon>
        <taxon>Cercospora</taxon>
    </lineage>
</organism>
<keyword evidence="12" id="KW-1185">Reference proteome</keyword>
<evidence type="ECO:0000256" key="2">
    <source>
        <dbReference type="ARBA" id="ARBA00005179"/>
    </source>
</evidence>
<evidence type="ECO:0000256" key="6">
    <source>
        <dbReference type="ARBA" id="ARBA00023004"/>
    </source>
</evidence>
<dbReference type="InterPro" id="IPR050121">
    <property type="entry name" value="Cytochrome_P450_monoxygenase"/>
</dbReference>
<dbReference type="Gene3D" id="1.10.630.10">
    <property type="entry name" value="Cytochrome P450"/>
    <property type="match status" value="1"/>
</dbReference>
<reference evidence="10 12" key="2">
    <citation type="submission" date="2023-09" db="EMBL/GenBank/DDBJ databases">
        <title>Complete-Gapless Cercospora beticola genome.</title>
        <authorList>
            <person name="Wyatt N.A."/>
            <person name="Spanner R.E."/>
            <person name="Bolton M.D."/>
        </authorList>
    </citation>
    <scope>NUCLEOTIDE SEQUENCE [LARGE SCALE GENOMIC DNA]</scope>
    <source>
        <strain evidence="10">Cb09-40</strain>
    </source>
</reference>
<dbReference type="GO" id="GO:0004497">
    <property type="term" value="F:monooxygenase activity"/>
    <property type="evidence" value="ECO:0007669"/>
    <property type="project" value="UniProtKB-KW"/>
</dbReference>
<dbReference type="Proteomes" id="UP001302367">
    <property type="component" value="Chromosome 7"/>
</dbReference>
<keyword evidence="5" id="KW-0560">Oxidoreductase</keyword>
<evidence type="ECO:0000256" key="5">
    <source>
        <dbReference type="ARBA" id="ARBA00023002"/>
    </source>
</evidence>
<reference evidence="9 11" key="1">
    <citation type="submission" date="2015-10" db="EMBL/GenBank/DDBJ databases">
        <title>The cercosporin biosynthetic gene cluster was horizontally transferred to several fungal lineages and shown to be expanded in Cercospora beticola based on microsynteny with recipient genomes.</title>
        <authorList>
            <person name="De Jonge R."/>
            <person name="Ebert M.K."/>
            <person name="Suttle J.C."/>
            <person name="Jurick Ii W.M."/>
            <person name="Secor G.A."/>
            <person name="Thomma B.P."/>
            <person name="Van De Peer Y."/>
            <person name="Bolton M.D."/>
        </authorList>
    </citation>
    <scope>NUCLEOTIDE SEQUENCE [LARGE SCALE GENOMIC DNA]</scope>
    <source>
        <strain evidence="9 11">09-40</strain>
    </source>
</reference>
<dbReference type="CDD" id="cd11051">
    <property type="entry name" value="CYP59-like"/>
    <property type="match status" value="1"/>
</dbReference>
<dbReference type="PRINTS" id="PR00385">
    <property type="entry name" value="P450"/>
</dbReference>
<dbReference type="PANTHER" id="PTHR24305:SF107">
    <property type="entry name" value="P450, PUTATIVE (EUROFUNG)-RELATED"/>
    <property type="match status" value="1"/>
</dbReference>
<dbReference type="InterPro" id="IPR002401">
    <property type="entry name" value="Cyt_P450_E_grp-I"/>
</dbReference>
<dbReference type="GO" id="GO:0020037">
    <property type="term" value="F:heme binding"/>
    <property type="evidence" value="ECO:0007669"/>
    <property type="project" value="InterPro"/>
</dbReference>